<dbReference type="NCBIfam" id="TIGR01563">
    <property type="entry name" value="gp16_SPP1"/>
    <property type="match status" value="1"/>
</dbReference>
<dbReference type="InterPro" id="IPR038666">
    <property type="entry name" value="SSP1_head-tail_sf"/>
</dbReference>
<name>B1ZM66_METPB</name>
<dbReference type="Gene3D" id="2.40.10.270">
    <property type="entry name" value="Bacteriophage SPP1 head-tail adaptor protein"/>
    <property type="match status" value="1"/>
</dbReference>
<organism evidence="1 2">
    <name type="scientific">Methylorubrum populi (strain ATCC BAA-705 / NCIMB 13946 / BJ001)</name>
    <name type="common">Methylobacterium populi</name>
    <dbReference type="NCBI Taxonomy" id="441620"/>
    <lineage>
        <taxon>Bacteria</taxon>
        <taxon>Pseudomonadati</taxon>
        <taxon>Pseudomonadota</taxon>
        <taxon>Alphaproteobacteria</taxon>
        <taxon>Hyphomicrobiales</taxon>
        <taxon>Methylobacteriaceae</taxon>
        <taxon>Methylorubrum</taxon>
    </lineage>
</organism>
<dbReference type="Pfam" id="PF05521">
    <property type="entry name" value="Phage_HCP"/>
    <property type="match status" value="1"/>
</dbReference>
<dbReference type="Proteomes" id="UP000007136">
    <property type="component" value="Plasmid pMPOP02"/>
</dbReference>
<gene>
    <name evidence="1" type="ordered locus">Mpop_5449</name>
</gene>
<dbReference type="InterPro" id="IPR008767">
    <property type="entry name" value="Phage_SPP1_head-tail_adaptor"/>
</dbReference>
<evidence type="ECO:0000313" key="2">
    <source>
        <dbReference type="Proteomes" id="UP000007136"/>
    </source>
</evidence>
<reference evidence="1" key="1">
    <citation type="submission" date="2008-04" db="EMBL/GenBank/DDBJ databases">
        <title>Complete sequence of plamid2 of Methylobacterium populi BJ001.</title>
        <authorList>
            <consortium name="US DOE Joint Genome Institute"/>
            <person name="Copeland A."/>
            <person name="Lucas S."/>
            <person name="Lapidus A."/>
            <person name="Glavina del Rio T."/>
            <person name="Dalin E."/>
            <person name="Tice H."/>
            <person name="Bruce D."/>
            <person name="Goodwin L."/>
            <person name="Pitluck S."/>
            <person name="Chertkov O."/>
            <person name="Brettin T."/>
            <person name="Detter J.C."/>
            <person name="Han C."/>
            <person name="Kuske C.R."/>
            <person name="Schmutz J."/>
            <person name="Larimer F."/>
            <person name="Land M."/>
            <person name="Hauser L."/>
            <person name="Kyrpides N."/>
            <person name="Mikhailova N."/>
            <person name="Marx C."/>
            <person name="Richardson P."/>
        </authorList>
    </citation>
    <scope>NUCLEOTIDE SEQUENCE [LARGE SCALE GENOMIC DNA]</scope>
    <source>
        <strain evidence="1">BJ001</strain>
        <plasmid evidence="1">pMPOP02</plasmid>
    </source>
</reference>
<proteinExistence type="predicted"/>
<protein>
    <recommendedName>
        <fullName evidence="3">Head-tail adaptor protein</fullName>
    </recommendedName>
</protein>
<evidence type="ECO:0000313" key="1">
    <source>
        <dbReference type="EMBL" id="ACB83539.1"/>
    </source>
</evidence>
<dbReference type="HOGENOM" id="CLU_147810_6_1_5"/>
<sequence>MIDARKLDRTITIERLTRTLDEFRAEVETWAPVATLAAQRIENGTREFVRAYGQAEEGAALFRTRYVAGITTADRIVFEGEHLDLVEVSELGRREGLSLRTKTQRTGP</sequence>
<dbReference type="RefSeq" id="WP_012449402.1">
    <property type="nucleotide sequence ID" value="NC_010721.1"/>
</dbReference>
<evidence type="ECO:0008006" key="3">
    <source>
        <dbReference type="Google" id="ProtNLM"/>
    </source>
</evidence>
<dbReference type="KEGG" id="mpo:Mpop_5449"/>
<dbReference type="eggNOG" id="COG5614">
    <property type="taxonomic scope" value="Bacteria"/>
</dbReference>
<keyword evidence="1" id="KW-0614">Plasmid</keyword>
<accession>B1ZM66</accession>
<geneLocation type="plasmid" evidence="1 2">
    <name>pMPOP02</name>
</geneLocation>
<dbReference type="AlphaFoldDB" id="B1ZM66"/>
<dbReference type="EMBL" id="CP001031">
    <property type="protein sequence ID" value="ACB83539.1"/>
    <property type="molecule type" value="Genomic_DNA"/>
</dbReference>